<evidence type="ECO:0000313" key="11">
    <source>
        <dbReference type="Proteomes" id="UP000503336"/>
    </source>
</evidence>
<gene>
    <name evidence="10" type="ORF">G5B40_15565</name>
</gene>
<dbReference type="Gene3D" id="1.10.287.70">
    <property type="match status" value="1"/>
</dbReference>
<keyword evidence="6 8" id="KW-0472">Membrane</keyword>
<dbReference type="GO" id="GO:0030322">
    <property type="term" value="P:stabilization of membrane potential"/>
    <property type="evidence" value="ECO:0007669"/>
    <property type="project" value="TreeGrafter"/>
</dbReference>
<dbReference type="EMBL" id="CP049056">
    <property type="protein sequence ID" value="QIE56725.1"/>
    <property type="molecule type" value="Genomic_DNA"/>
</dbReference>
<dbReference type="KEGG" id="hdh:G5B40_15565"/>
<evidence type="ECO:0000256" key="1">
    <source>
        <dbReference type="ARBA" id="ARBA00004141"/>
    </source>
</evidence>
<name>A0A7L5BXS3_9RHOB</name>
<keyword evidence="2" id="KW-0813">Transport</keyword>
<dbReference type="GO" id="GO:0015271">
    <property type="term" value="F:outward rectifier potassium channel activity"/>
    <property type="evidence" value="ECO:0007669"/>
    <property type="project" value="TreeGrafter"/>
</dbReference>
<dbReference type="PANTHER" id="PTHR11003:SF291">
    <property type="entry name" value="IP11374P"/>
    <property type="match status" value="1"/>
</dbReference>
<feature type="transmembrane region" description="Helical" evidence="8">
    <location>
        <begin position="47"/>
        <end position="65"/>
    </location>
</feature>
<feature type="transmembrane region" description="Helical" evidence="8">
    <location>
        <begin position="20"/>
        <end position="41"/>
    </location>
</feature>
<dbReference type="Proteomes" id="UP000503336">
    <property type="component" value="Chromosome"/>
</dbReference>
<protein>
    <submittedName>
        <fullName evidence="10">Two pore domain potassium channel family protein</fullName>
    </submittedName>
</protein>
<keyword evidence="11" id="KW-1185">Reference proteome</keyword>
<proteinExistence type="predicted"/>
<dbReference type="Pfam" id="PF07885">
    <property type="entry name" value="Ion_trans_2"/>
    <property type="match status" value="1"/>
</dbReference>
<keyword evidence="3 8" id="KW-0812">Transmembrane</keyword>
<evidence type="ECO:0000256" key="5">
    <source>
        <dbReference type="ARBA" id="ARBA00023065"/>
    </source>
</evidence>
<sequence length="132" mass="14787">MRLLHAYVLLYRAIYRAFLVPRVQAVLLVCTLIATAQALAFRWIEGWSFLDAFYFAIVSMATVGYGDLTPTTPLGKVLCMVFLVIGVGIFVLTVTTIAQAIMHELFEADRRSSLEGDRSETLRHDDDQQSKG</sequence>
<feature type="domain" description="Potassium channel" evidence="9">
    <location>
        <begin position="33"/>
        <end position="102"/>
    </location>
</feature>
<keyword evidence="5" id="KW-0406">Ion transport</keyword>
<dbReference type="GO" id="GO:0022841">
    <property type="term" value="F:potassium ion leak channel activity"/>
    <property type="evidence" value="ECO:0007669"/>
    <property type="project" value="TreeGrafter"/>
</dbReference>
<evidence type="ECO:0000256" key="4">
    <source>
        <dbReference type="ARBA" id="ARBA00022989"/>
    </source>
</evidence>
<dbReference type="InterPro" id="IPR013099">
    <property type="entry name" value="K_chnl_dom"/>
</dbReference>
<dbReference type="PANTHER" id="PTHR11003">
    <property type="entry name" value="POTASSIUM CHANNEL, SUBFAMILY K"/>
    <property type="match status" value="1"/>
</dbReference>
<dbReference type="AlphaFoldDB" id="A0A7L5BXS3"/>
<feature type="transmembrane region" description="Helical" evidence="8">
    <location>
        <begin position="77"/>
        <end position="102"/>
    </location>
</feature>
<dbReference type="InterPro" id="IPR003280">
    <property type="entry name" value="2pore_dom_K_chnl"/>
</dbReference>
<keyword evidence="7 10" id="KW-0407">Ion channel</keyword>
<evidence type="ECO:0000259" key="9">
    <source>
        <dbReference type="Pfam" id="PF07885"/>
    </source>
</evidence>
<evidence type="ECO:0000256" key="6">
    <source>
        <dbReference type="ARBA" id="ARBA00023136"/>
    </source>
</evidence>
<organism evidence="10 11">
    <name type="scientific">Pikeienuella piscinae</name>
    <dbReference type="NCBI Taxonomy" id="2748098"/>
    <lineage>
        <taxon>Bacteria</taxon>
        <taxon>Pseudomonadati</taxon>
        <taxon>Pseudomonadota</taxon>
        <taxon>Alphaproteobacteria</taxon>
        <taxon>Rhodobacterales</taxon>
        <taxon>Paracoccaceae</taxon>
        <taxon>Pikeienuella</taxon>
    </lineage>
</organism>
<keyword evidence="4 8" id="KW-1133">Transmembrane helix</keyword>
<dbReference type="SUPFAM" id="SSF81324">
    <property type="entry name" value="Voltage-gated potassium channels"/>
    <property type="match status" value="1"/>
</dbReference>
<comment type="subcellular location">
    <subcellularLocation>
        <location evidence="1">Membrane</location>
        <topology evidence="1">Multi-pass membrane protein</topology>
    </subcellularLocation>
</comment>
<reference evidence="10 11" key="1">
    <citation type="submission" date="2020-02" db="EMBL/GenBank/DDBJ databases">
        <title>complete genome sequence of Rhodobacteraceae bacterium.</title>
        <authorList>
            <person name="Park J."/>
            <person name="Kim Y.-S."/>
            <person name="Kim K.-H."/>
        </authorList>
    </citation>
    <scope>NUCLEOTIDE SEQUENCE [LARGE SCALE GENOMIC DNA]</scope>
    <source>
        <strain evidence="10 11">RR4-56</strain>
    </source>
</reference>
<evidence type="ECO:0000256" key="3">
    <source>
        <dbReference type="ARBA" id="ARBA00022692"/>
    </source>
</evidence>
<dbReference type="RefSeq" id="WP_165100382.1">
    <property type="nucleotide sequence ID" value="NZ_CP049056.1"/>
</dbReference>
<accession>A0A7L5BXS3</accession>
<evidence type="ECO:0000256" key="2">
    <source>
        <dbReference type="ARBA" id="ARBA00022448"/>
    </source>
</evidence>
<evidence type="ECO:0000313" key="10">
    <source>
        <dbReference type="EMBL" id="QIE56725.1"/>
    </source>
</evidence>
<evidence type="ECO:0000256" key="7">
    <source>
        <dbReference type="ARBA" id="ARBA00023303"/>
    </source>
</evidence>
<evidence type="ECO:0000256" key="8">
    <source>
        <dbReference type="SAM" id="Phobius"/>
    </source>
</evidence>
<dbReference type="GO" id="GO:0005886">
    <property type="term" value="C:plasma membrane"/>
    <property type="evidence" value="ECO:0007669"/>
    <property type="project" value="TreeGrafter"/>
</dbReference>